<protein>
    <submittedName>
        <fullName evidence="8">1218_t:CDS:1</fullName>
    </submittedName>
</protein>
<dbReference type="OrthoDB" id="1470350at2759"/>
<evidence type="ECO:0000313" key="8">
    <source>
        <dbReference type="EMBL" id="CAG8517575.1"/>
    </source>
</evidence>
<dbReference type="PRINTS" id="PR00463">
    <property type="entry name" value="EP450I"/>
</dbReference>
<proteinExistence type="inferred from homology"/>
<dbReference type="EMBL" id="CAJVPV010002098">
    <property type="protein sequence ID" value="CAG8517575.1"/>
    <property type="molecule type" value="Genomic_DNA"/>
</dbReference>
<evidence type="ECO:0000256" key="3">
    <source>
        <dbReference type="ARBA" id="ARBA00022723"/>
    </source>
</evidence>
<accession>A0A9N9A4J5</accession>
<keyword evidence="7" id="KW-0503">Monooxygenase</keyword>
<evidence type="ECO:0000256" key="2">
    <source>
        <dbReference type="ARBA" id="ARBA00022617"/>
    </source>
</evidence>
<dbReference type="PANTHER" id="PTHR24289">
    <property type="entry name" value="STEROID 17-ALPHA-HYDROXYLASE/17,20 LYASE"/>
    <property type="match status" value="1"/>
</dbReference>
<evidence type="ECO:0000256" key="1">
    <source>
        <dbReference type="ARBA" id="ARBA00010617"/>
    </source>
</evidence>
<comment type="similarity">
    <text evidence="1 7">Belongs to the cytochrome P450 family.</text>
</comment>
<keyword evidence="3 6" id="KW-0479">Metal-binding</keyword>
<evidence type="ECO:0000256" key="7">
    <source>
        <dbReference type="RuleBase" id="RU000461"/>
    </source>
</evidence>
<dbReference type="SUPFAM" id="SSF48264">
    <property type="entry name" value="Cytochrome P450"/>
    <property type="match status" value="1"/>
</dbReference>
<dbReference type="InterPro" id="IPR017972">
    <property type="entry name" value="Cyt_P450_CS"/>
</dbReference>
<dbReference type="GO" id="GO:0016705">
    <property type="term" value="F:oxidoreductase activity, acting on paired donors, with incorporation or reduction of molecular oxygen"/>
    <property type="evidence" value="ECO:0007669"/>
    <property type="project" value="InterPro"/>
</dbReference>
<organism evidence="8 9">
    <name type="scientific">Acaulospora morrowiae</name>
    <dbReference type="NCBI Taxonomy" id="94023"/>
    <lineage>
        <taxon>Eukaryota</taxon>
        <taxon>Fungi</taxon>
        <taxon>Fungi incertae sedis</taxon>
        <taxon>Mucoromycota</taxon>
        <taxon>Glomeromycotina</taxon>
        <taxon>Glomeromycetes</taxon>
        <taxon>Diversisporales</taxon>
        <taxon>Acaulosporaceae</taxon>
        <taxon>Acaulospora</taxon>
    </lineage>
</organism>
<dbReference type="PRINTS" id="PR00385">
    <property type="entry name" value="P450"/>
</dbReference>
<dbReference type="AlphaFoldDB" id="A0A9N9A4J5"/>
<evidence type="ECO:0000256" key="5">
    <source>
        <dbReference type="ARBA" id="ARBA00023004"/>
    </source>
</evidence>
<keyword evidence="4 7" id="KW-0560">Oxidoreductase</keyword>
<keyword evidence="5 6" id="KW-0408">Iron</keyword>
<sequence length="528" mass="61268">MNAIITDVAYLLTACAVTYVAHYYYKYFTRESPLPGPFPLPLIGSLHKIHGNIDKYCTSCQKKYGDMFELWICSQRLIFLGNAEVNEKLFVGSLSKSNFTKRSVSENFEALGFSRIGLVFNNDSSSWNYNRKLIEQALMKPSFLRNLMDDIQCIYEEMEGYWKIIESKEPGAVHDMADWCIRFTTDITFYMSTSKHAYCMASYFNKVVPDHKINVPGDAVNESEEFASRTQTYIDSLNFWYFWSPFTVNYIPGFSYMHKKYKDNIKWLYDRIYKLIYARRAEIKKISEDVPLRPDILTLFITANTERELEKVKGVTNRETLRPMTDDEICYNIFDITEAGIDTAANAMCFTIYFLSKYPEHKQKVHEELDSVLGPNHDRRIAYEDLDKLQYLEAVIKESLRHIPIIPFAFKISDKDDFIGGKFFRGGQVFFVSFSGIHNNKKDWPDTEKFDPTRFLNPIGKNTFLPFGGGPRICPGRHIGMMEIKTFLASVYRKFDVNLADPNAPANEELGFVNHCKKCEVRITPRNC</sequence>
<dbReference type="GO" id="GO:0005506">
    <property type="term" value="F:iron ion binding"/>
    <property type="evidence" value="ECO:0007669"/>
    <property type="project" value="InterPro"/>
</dbReference>
<dbReference type="PROSITE" id="PS00086">
    <property type="entry name" value="CYTOCHROME_P450"/>
    <property type="match status" value="1"/>
</dbReference>
<dbReference type="PANTHER" id="PTHR24289:SF1">
    <property type="entry name" value="STEROID 17-ALPHA-HYDROXYLASE_17,20 LYASE"/>
    <property type="match status" value="1"/>
</dbReference>
<comment type="caution">
    <text evidence="8">The sequence shown here is derived from an EMBL/GenBank/DDBJ whole genome shotgun (WGS) entry which is preliminary data.</text>
</comment>
<keyword evidence="2 6" id="KW-0349">Heme</keyword>
<dbReference type="CDD" id="cd00302">
    <property type="entry name" value="cytochrome_P450"/>
    <property type="match status" value="1"/>
</dbReference>
<dbReference type="InterPro" id="IPR002401">
    <property type="entry name" value="Cyt_P450_E_grp-I"/>
</dbReference>
<gene>
    <name evidence="8" type="ORF">AMORRO_LOCUS4040</name>
</gene>
<dbReference type="InterPro" id="IPR001128">
    <property type="entry name" value="Cyt_P450"/>
</dbReference>
<dbReference type="Pfam" id="PF00067">
    <property type="entry name" value="p450"/>
    <property type="match status" value="1"/>
</dbReference>
<dbReference type="GO" id="GO:0004497">
    <property type="term" value="F:monooxygenase activity"/>
    <property type="evidence" value="ECO:0007669"/>
    <property type="project" value="UniProtKB-KW"/>
</dbReference>
<comment type="cofactor">
    <cofactor evidence="6">
        <name>heme</name>
        <dbReference type="ChEBI" id="CHEBI:30413"/>
    </cofactor>
</comment>
<evidence type="ECO:0000256" key="4">
    <source>
        <dbReference type="ARBA" id="ARBA00023002"/>
    </source>
</evidence>
<reference evidence="8" key="1">
    <citation type="submission" date="2021-06" db="EMBL/GenBank/DDBJ databases">
        <authorList>
            <person name="Kallberg Y."/>
            <person name="Tangrot J."/>
            <person name="Rosling A."/>
        </authorList>
    </citation>
    <scope>NUCLEOTIDE SEQUENCE</scope>
    <source>
        <strain evidence="8">CL551</strain>
    </source>
</reference>
<name>A0A9N9A4J5_9GLOM</name>
<dbReference type="Gene3D" id="1.10.630.10">
    <property type="entry name" value="Cytochrome P450"/>
    <property type="match status" value="1"/>
</dbReference>
<feature type="binding site" description="axial binding residue" evidence="6">
    <location>
        <position position="474"/>
    </location>
    <ligand>
        <name>heme</name>
        <dbReference type="ChEBI" id="CHEBI:30413"/>
    </ligand>
    <ligandPart>
        <name>Fe</name>
        <dbReference type="ChEBI" id="CHEBI:18248"/>
    </ligandPart>
</feature>
<dbReference type="GO" id="GO:0020037">
    <property type="term" value="F:heme binding"/>
    <property type="evidence" value="ECO:0007669"/>
    <property type="project" value="InterPro"/>
</dbReference>
<dbReference type="InterPro" id="IPR036396">
    <property type="entry name" value="Cyt_P450_sf"/>
</dbReference>
<evidence type="ECO:0000313" key="9">
    <source>
        <dbReference type="Proteomes" id="UP000789342"/>
    </source>
</evidence>
<dbReference type="Proteomes" id="UP000789342">
    <property type="component" value="Unassembled WGS sequence"/>
</dbReference>
<keyword evidence="9" id="KW-1185">Reference proteome</keyword>
<evidence type="ECO:0000256" key="6">
    <source>
        <dbReference type="PIRSR" id="PIRSR602401-1"/>
    </source>
</evidence>